<feature type="non-terminal residue" evidence="2">
    <location>
        <position position="1"/>
    </location>
</feature>
<evidence type="ECO:0000313" key="2">
    <source>
        <dbReference type="EMBL" id="ETE63229.1"/>
    </source>
</evidence>
<organism evidence="2 3">
    <name type="scientific">Ophiophagus hannah</name>
    <name type="common">King cobra</name>
    <name type="synonym">Naja hannah</name>
    <dbReference type="NCBI Taxonomy" id="8665"/>
    <lineage>
        <taxon>Eukaryota</taxon>
        <taxon>Metazoa</taxon>
        <taxon>Chordata</taxon>
        <taxon>Craniata</taxon>
        <taxon>Vertebrata</taxon>
        <taxon>Euteleostomi</taxon>
        <taxon>Lepidosauria</taxon>
        <taxon>Squamata</taxon>
        <taxon>Bifurcata</taxon>
        <taxon>Unidentata</taxon>
        <taxon>Episquamata</taxon>
        <taxon>Toxicofera</taxon>
        <taxon>Serpentes</taxon>
        <taxon>Colubroidea</taxon>
        <taxon>Elapidae</taxon>
        <taxon>Elapinae</taxon>
        <taxon>Ophiophagus</taxon>
    </lineage>
</organism>
<dbReference type="EMBL" id="AZIM01002850">
    <property type="protein sequence ID" value="ETE63229.1"/>
    <property type="molecule type" value="Genomic_DNA"/>
</dbReference>
<name>V8NLR2_OPHHA</name>
<reference evidence="2 3" key="1">
    <citation type="journal article" date="2013" name="Proc. Natl. Acad. Sci. U.S.A.">
        <title>The king cobra genome reveals dynamic gene evolution and adaptation in the snake venom system.</title>
        <authorList>
            <person name="Vonk F.J."/>
            <person name="Casewell N.R."/>
            <person name="Henkel C.V."/>
            <person name="Heimberg A.M."/>
            <person name="Jansen H.J."/>
            <person name="McCleary R.J."/>
            <person name="Kerkkamp H.M."/>
            <person name="Vos R.A."/>
            <person name="Guerreiro I."/>
            <person name="Calvete J.J."/>
            <person name="Wuster W."/>
            <person name="Woods A.E."/>
            <person name="Logan J.M."/>
            <person name="Harrison R.A."/>
            <person name="Castoe T.A."/>
            <person name="de Koning A.P."/>
            <person name="Pollock D.D."/>
            <person name="Yandell M."/>
            <person name="Calderon D."/>
            <person name="Renjifo C."/>
            <person name="Currier R.B."/>
            <person name="Salgado D."/>
            <person name="Pla D."/>
            <person name="Sanz L."/>
            <person name="Hyder A.S."/>
            <person name="Ribeiro J.M."/>
            <person name="Arntzen J.W."/>
            <person name="van den Thillart G.E."/>
            <person name="Boetzer M."/>
            <person name="Pirovano W."/>
            <person name="Dirks R.P."/>
            <person name="Spaink H.P."/>
            <person name="Duboule D."/>
            <person name="McGlinn E."/>
            <person name="Kini R.M."/>
            <person name="Richardson M.K."/>
        </authorList>
    </citation>
    <scope>NUCLEOTIDE SEQUENCE</scope>
    <source>
        <tissue evidence="2">Blood</tissue>
    </source>
</reference>
<dbReference type="Gene3D" id="3.40.390.10">
    <property type="entry name" value="Collagenase (Catalytic Domain)"/>
    <property type="match status" value="1"/>
</dbReference>
<evidence type="ECO:0000256" key="1">
    <source>
        <dbReference type="SAM" id="MobiDB-lite"/>
    </source>
</evidence>
<proteinExistence type="predicted"/>
<protein>
    <submittedName>
        <fullName evidence="2">Astacin-like metalloendopeptidase</fullName>
    </submittedName>
</protein>
<dbReference type="GO" id="GO:0004222">
    <property type="term" value="F:metalloendopeptidase activity"/>
    <property type="evidence" value="ECO:0007669"/>
    <property type="project" value="InterPro"/>
</dbReference>
<dbReference type="AlphaFoldDB" id="V8NLR2"/>
<keyword evidence="3" id="KW-1185">Reference proteome</keyword>
<sequence>MEKKISLVVCVCVCAEREKGMGWEKNFLCLRSERTRIAENGLGADEDGLDDLQAIATGMFELHHLLTIFRNAFSMTGLPTIIPLSSPSMFLGQRWNLSVSDIAKINKLYKCSQVAAQPAAFLQSQLIARNNLASSIDLPQEDGSLSQPRGWWDSSLH</sequence>
<dbReference type="OrthoDB" id="9909757at2759"/>
<gene>
    <name evidence="2" type="primary">ASTL</name>
    <name evidence="2" type="ORF">L345_11015</name>
</gene>
<accession>V8NLR2</accession>
<dbReference type="GO" id="GO:0006508">
    <property type="term" value="P:proteolysis"/>
    <property type="evidence" value="ECO:0007669"/>
    <property type="project" value="InterPro"/>
</dbReference>
<comment type="caution">
    <text evidence="2">The sequence shown here is derived from an EMBL/GenBank/DDBJ whole genome shotgun (WGS) entry which is preliminary data.</text>
</comment>
<feature type="region of interest" description="Disordered" evidence="1">
    <location>
        <begin position="138"/>
        <end position="157"/>
    </location>
</feature>
<evidence type="ECO:0000313" key="3">
    <source>
        <dbReference type="Proteomes" id="UP000018936"/>
    </source>
</evidence>
<dbReference type="Proteomes" id="UP000018936">
    <property type="component" value="Unassembled WGS sequence"/>
</dbReference>
<dbReference type="InterPro" id="IPR024079">
    <property type="entry name" value="MetalloPept_cat_dom_sf"/>
</dbReference>